<dbReference type="RefSeq" id="WP_084429299.1">
    <property type="nucleotide sequence ID" value="NZ_FWXV01000004.1"/>
</dbReference>
<feature type="domain" description="Plastocyanin-like" evidence="6">
    <location>
        <begin position="212"/>
        <end position="288"/>
    </location>
</feature>
<dbReference type="InterPro" id="IPR011707">
    <property type="entry name" value="Cu-oxidase-like_N"/>
</dbReference>
<evidence type="ECO:0000259" key="7">
    <source>
        <dbReference type="Pfam" id="PF07731"/>
    </source>
</evidence>
<dbReference type="EMBL" id="FWXV01000004">
    <property type="protein sequence ID" value="SMD13693.1"/>
    <property type="molecule type" value="Genomic_DNA"/>
</dbReference>
<proteinExistence type="inferred from homology"/>
<keyword evidence="2" id="KW-0479">Metal-binding</keyword>
<feature type="signal peptide" evidence="5">
    <location>
        <begin position="1"/>
        <end position="20"/>
    </location>
</feature>
<gene>
    <name evidence="9" type="ORF">SAMN05661093_04904</name>
</gene>
<dbReference type="CDD" id="cd13867">
    <property type="entry name" value="CuRO_2_CueO_FtsP"/>
    <property type="match status" value="1"/>
</dbReference>
<protein>
    <submittedName>
        <fullName evidence="9">Bilirubin oxidase</fullName>
    </submittedName>
</protein>
<dbReference type="InterPro" id="IPR002355">
    <property type="entry name" value="Cu_oxidase_Cu_BS"/>
</dbReference>
<dbReference type="InterPro" id="IPR008972">
    <property type="entry name" value="Cupredoxin"/>
</dbReference>
<dbReference type="InterPro" id="IPR001117">
    <property type="entry name" value="Cu-oxidase_2nd"/>
</dbReference>
<dbReference type="PANTHER" id="PTHR48267:SF1">
    <property type="entry name" value="BILIRUBIN OXIDASE"/>
    <property type="match status" value="1"/>
</dbReference>
<dbReference type="OrthoDB" id="345021at2"/>
<evidence type="ECO:0000313" key="9">
    <source>
        <dbReference type="EMBL" id="SMD13693.1"/>
    </source>
</evidence>
<dbReference type="GO" id="GO:0016491">
    <property type="term" value="F:oxidoreductase activity"/>
    <property type="evidence" value="ECO:0007669"/>
    <property type="project" value="UniProtKB-KW"/>
</dbReference>
<evidence type="ECO:0000256" key="2">
    <source>
        <dbReference type="ARBA" id="ARBA00022723"/>
    </source>
</evidence>
<comment type="similarity">
    <text evidence="1">Belongs to the multicopper oxidase family.</text>
</comment>
<evidence type="ECO:0000256" key="4">
    <source>
        <dbReference type="SAM" id="MobiDB-lite"/>
    </source>
</evidence>
<feature type="region of interest" description="Disordered" evidence="4">
    <location>
        <begin position="323"/>
        <end position="353"/>
    </location>
</feature>
<dbReference type="Pfam" id="PF07732">
    <property type="entry name" value="Cu-oxidase_3"/>
    <property type="match status" value="1"/>
</dbReference>
<keyword evidence="3" id="KW-0560">Oxidoreductase</keyword>
<dbReference type="InterPro" id="IPR011706">
    <property type="entry name" value="Cu-oxidase_C"/>
</dbReference>
<dbReference type="PANTHER" id="PTHR48267">
    <property type="entry name" value="CUPREDOXIN SUPERFAMILY PROTEIN"/>
    <property type="match status" value="1"/>
</dbReference>
<dbReference type="Gene3D" id="2.60.40.420">
    <property type="entry name" value="Cupredoxins - blue copper proteins"/>
    <property type="match status" value="3"/>
</dbReference>
<evidence type="ECO:0000313" key="10">
    <source>
        <dbReference type="Proteomes" id="UP000192674"/>
    </source>
</evidence>
<organism evidence="9 10">
    <name type="scientific">Kibdelosporangium aridum</name>
    <dbReference type="NCBI Taxonomy" id="2030"/>
    <lineage>
        <taxon>Bacteria</taxon>
        <taxon>Bacillati</taxon>
        <taxon>Actinomycetota</taxon>
        <taxon>Actinomycetes</taxon>
        <taxon>Pseudonocardiales</taxon>
        <taxon>Pseudonocardiaceae</taxon>
        <taxon>Kibdelosporangium</taxon>
    </lineage>
</organism>
<evidence type="ECO:0000259" key="6">
    <source>
        <dbReference type="Pfam" id="PF00394"/>
    </source>
</evidence>
<evidence type="ECO:0000256" key="1">
    <source>
        <dbReference type="ARBA" id="ARBA00010609"/>
    </source>
</evidence>
<dbReference type="Pfam" id="PF07731">
    <property type="entry name" value="Cu-oxidase_2"/>
    <property type="match status" value="1"/>
</dbReference>
<dbReference type="InterPro" id="IPR045087">
    <property type="entry name" value="Cu-oxidase_fam"/>
</dbReference>
<sequence length="478" mass="52241">MRRRSFLILTALAAALTLTGCEGVQGNAGALAFTNPLHIPPVLDPAPGPDGVKRFGLRLQEGTAELLPGKPTSTWGINGDYLGPTLRAKRGDRVAMAVTNSLNEASTLHWHGMRLPAAMDGGPHQMIQSGQTWSPEWTVDQPAATTWYHPHPHGQTARHVYRGLAGMFLIDDDVALPRTYGTDDIPLIIQDKKFTPDGRLDEKSGGTFGILGDQILVNGTYDPFFQVTSQRVRFRVLNGSNAHVYNIGFADDRTFHVVAGDGGLLEKPVAAQRFRISPGERVEFVAGFQPGEQALLKSFEGDSDVESGDFDLIKFTAAGQLTPSPELPTKLASPTPASQPTKTRTFKLGGSNINGRDMDMTRVDEVVAAGAHEIWELNNTTFAHNFHIHEVAFRVLDIDGEAPPEYMRGPKDTVFVPGKTKVRLAVEFGRHTDPKTPYMYHCHILKHEDQGMMGQFVIVKPGTEDSTSRTLPMTGHGH</sequence>
<feature type="domain" description="Plastocyanin-like" evidence="8">
    <location>
        <begin position="60"/>
        <end position="173"/>
    </location>
</feature>
<evidence type="ECO:0000256" key="5">
    <source>
        <dbReference type="SAM" id="SignalP"/>
    </source>
</evidence>
<dbReference type="AlphaFoldDB" id="A0A1W2EVG2"/>
<name>A0A1W2EVG2_KIBAR</name>
<feature type="chain" id="PRO_5038880533" evidence="5">
    <location>
        <begin position="21"/>
        <end position="478"/>
    </location>
</feature>
<evidence type="ECO:0000259" key="8">
    <source>
        <dbReference type="Pfam" id="PF07732"/>
    </source>
</evidence>
<dbReference type="CDD" id="cd13890">
    <property type="entry name" value="CuRO_3_CueO_FtsP"/>
    <property type="match status" value="1"/>
</dbReference>
<keyword evidence="10" id="KW-1185">Reference proteome</keyword>
<keyword evidence="5" id="KW-0732">Signal</keyword>
<dbReference type="SUPFAM" id="SSF49503">
    <property type="entry name" value="Cupredoxins"/>
    <property type="match status" value="3"/>
</dbReference>
<dbReference type="Pfam" id="PF00394">
    <property type="entry name" value="Cu-oxidase"/>
    <property type="match status" value="1"/>
</dbReference>
<dbReference type="PROSITE" id="PS00080">
    <property type="entry name" value="MULTICOPPER_OXIDASE2"/>
    <property type="match status" value="1"/>
</dbReference>
<evidence type="ECO:0000256" key="3">
    <source>
        <dbReference type="ARBA" id="ARBA00023002"/>
    </source>
</evidence>
<dbReference type="PROSITE" id="PS51257">
    <property type="entry name" value="PROKAR_LIPOPROTEIN"/>
    <property type="match status" value="1"/>
</dbReference>
<reference evidence="9 10" key="1">
    <citation type="submission" date="2017-04" db="EMBL/GenBank/DDBJ databases">
        <authorList>
            <person name="Afonso C.L."/>
            <person name="Miller P.J."/>
            <person name="Scott M.A."/>
            <person name="Spackman E."/>
            <person name="Goraichik I."/>
            <person name="Dimitrov K.M."/>
            <person name="Suarez D.L."/>
            <person name="Swayne D.E."/>
        </authorList>
    </citation>
    <scope>NUCLEOTIDE SEQUENCE [LARGE SCALE GENOMIC DNA]</scope>
    <source>
        <strain evidence="9 10">DSM 43828</strain>
    </source>
</reference>
<accession>A0A1W2EVG2</accession>
<dbReference type="CDD" id="cd04232">
    <property type="entry name" value="CuRO_1_CueO_FtsP"/>
    <property type="match status" value="1"/>
</dbReference>
<dbReference type="Proteomes" id="UP000192674">
    <property type="component" value="Unassembled WGS sequence"/>
</dbReference>
<dbReference type="GO" id="GO:0005507">
    <property type="term" value="F:copper ion binding"/>
    <property type="evidence" value="ECO:0007669"/>
    <property type="project" value="InterPro"/>
</dbReference>
<feature type="domain" description="Plastocyanin-like" evidence="7">
    <location>
        <begin position="342"/>
        <end position="459"/>
    </location>
</feature>